<keyword evidence="2" id="KW-1185">Reference proteome</keyword>
<evidence type="ECO:0000313" key="2">
    <source>
        <dbReference type="Proteomes" id="UP001596443"/>
    </source>
</evidence>
<dbReference type="RefSeq" id="WP_284063254.1">
    <property type="nucleotide sequence ID" value="NZ_CP126158.1"/>
</dbReference>
<sequence>MQYECVDCGTMTRVGSPEGEVRRECPVCETVTTWDPAFEGQGVSF</sequence>
<accession>A0ABD5TAJ2</accession>
<protein>
    <recommendedName>
        <fullName evidence="3">Small CPxCG-related zinc finger protein</fullName>
    </recommendedName>
</protein>
<reference evidence="1 2" key="1">
    <citation type="journal article" date="2019" name="Int. J. Syst. Evol. Microbiol.">
        <title>The Global Catalogue of Microorganisms (GCM) 10K type strain sequencing project: providing services to taxonomists for standard genome sequencing and annotation.</title>
        <authorList>
            <consortium name="The Broad Institute Genomics Platform"/>
            <consortium name="The Broad Institute Genome Sequencing Center for Infectious Disease"/>
            <person name="Wu L."/>
            <person name="Ma J."/>
        </authorList>
    </citation>
    <scope>NUCLEOTIDE SEQUENCE [LARGE SCALE GENOMIC DNA]</scope>
    <source>
        <strain evidence="1 2">SYNS20</strain>
    </source>
</reference>
<evidence type="ECO:0000313" key="1">
    <source>
        <dbReference type="EMBL" id="MFC6786467.1"/>
    </source>
</evidence>
<comment type="caution">
    <text evidence="1">The sequence shown here is derived from an EMBL/GenBank/DDBJ whole genome shotgun (WGS) entry which is preliminary data.</text>
</comment>
<name>A0ABD5TAJ2_9EURY</name>
<dbReference type="Proteomes" id="UP001596443">
    <property type="component" value="Unassembled WGS sequence"/>
</dbReference>
<gene>
    <name evidence="1" type="ORF">ACFQFD_10825</name>
</gene>
<evidence type="ECO:0008006" key="3">
    <source>
        <dbReference type="Google" id="ProtNLM"/>
    </source>
</evidence>
<dbReference type="GeneID" id="81209543"/>
<dbReference type="EMBL" id="JBHSWX010000012">
    <property type="protein sequence ID" value="MFC6786467.1"/>
    <property type="molecule type" value="Genomic_DNA"/>
</dbReference>
<proteinExistence type="predicted"/>
<dbReference type="AlphaFoldDB" id="A0ABD5TAJ2"/>
<organism evidence="1 2">
    <name type="scientific">Halobaculum halobium</name>
    <dbReference type="NCBI Taxonomy" id="3032281"/>
    <lineage>
        <taxon>Archaea</taxon>
        <taxon>Methanobacteriati</taxon>
        <taxon>Methanobacteriota</taxon>
        <taxon>Stenosarchaea group</taxon>
        <taxon>Halobacteria</taxon>
        <taxon>Halobacteriales</taxon>
        <taxon>Haloferacaceae</taxon>
        <taxon>Halobaculum</taxon>
    </lineage>
</organism>